<keyword evidence="3" id="KW-1185">Reference proteome</keyword>
<dbReference type="EMBL" id="ML119051">
    <property type="protein sequence ID" value="ROT42970.1"/>
    <property type="molecule type" value="Genomic_DNA"/>
</dbReference>
<reference evidence="2 3" key="1">
    <citation type="journal article" date="2018" name="Mol. Ecol.">
        <title>The obligate alkalophilic soda-lake fungus Sodiomyces alkalinus has shifted to a protein diet.</title>
        <authorList>
            <person name="Grum-Grzhimaylo A.A."/>
            <person name="Falkoski D.L."/>
            <person name="van den Heuvel J."/>
            <person name="Valero-Jimenez C.A."/>
            <person name="Min B."/>
            <person name="Choi I.G."/>
            <person name="Lipzen A."/>
            <person name="Daum C.G."/>
            <person name="Aanen D.K."/>
            <person name="Tsang A."/>
            <person name="Henrissat B."/>
            <person name="Bilanenko E.N."/>
            <person name="de Vries R.P."/>
            <person name="van Kan J.A.L."/>
            <person name="Grigoriev I.V."/>
            <person name="Debets A.J.M."/>
        </authorList>
    </citation>
    <scope>NUCLEOTIDE SEQUENCE [LARGE SCALE GENOMIC DNA]</scope>
    <source>
        <strain evidence="2 3">F11</strain>
    </source>
</reference>
<dbReference type="AlphaFoldDB" id="A0A3N2Q8A2"/>
<keyword evidence="1" id="KW-0472">Membrane</keyword>
<sequence>MSDRTTPLGPFSFFFPLLLFVSLTNLFFFKAITAMVLSINRHFLSPSPLSFLTTNQTSSSPYSNFRLAAEGGLGRNIETPEDQASTRNHAYLVLPVLPSRHYCKSSYLPALIAASLLTLWWLNQP</sequence>
<dbReference type="GeneID" id="39576530"/>
<dbReference type="RefSeq" id="XP_028470776.1">
    <property type="nucleotide sequence ID" value="XM_028608052.1"/>
</dbReference>
<proteinExistence type="predicted"/>
<feature type="transmembrane region" description="Helical" evidence="1">
    <location>
        <begin position="12"/>
        <end position="37"/>
    </location>
</feature>
<keyword evidence="1" id="KW-1133">Transmembrane helix</keyword>
<protein>
    <submittedName>
        <fullName evidence="2">Uncharacterized protein</fullName>
    </submittedName>
</protein>
<accession>A0A3N2Q8A2</accession>
<gene>
    <name evidence="2" type="ORF">SODALDRAFT_27725</name>
</gene>
<keyword evidence="1" id="KW-0812">Transmembrane</keyword>
<organism evidence="2 3">
    <name type="scientific">Sodiomyces alkalinus (strain CBS 110278 / VKM F-3762 / F11)</name>
    <name type="common">Alkaliphilic filamentous fungus</name>
    <dbReference type="NCBI Taxonomy" id="1314773"/>
    <lineage>
        <taxon>Eukaryota</taxon>
        <taxon>Fungi</taxon>
        <taxon>Dikarya</taxon>
        <taxon>Ascomycota</taxon>
        <taxon>Pezizomycotina</taxon>
        <taxon>Sordariomycetes</taxon>
        <taxon>Hypocreomycetidae</taxon>
        <taxon>Glomerellales</taxon>
        <taxon>Plectosphaerellaceae</taxon>
        <taxon>Sodiomyces</taxon>
    </lineage>
</organism>
<evidence type="ECO:0000256" key="1">
    <source>
        <dbReference type="SAM" id="Phobius"/>
    </source>
</evidence>
<evidence type="ECO:0000313" key="2">
    <source>
        <dbReference type="EMBL" id="ROT42970.1"/>
    </source>
</evidence>
<dbReference type="Proteomes" id="UP000272025">
    <property type="component" value="Unassembled WGS sequence"/>
</dbReference>
<evidence type="ECO:0000313" key="3">
    <source>
        <dbReference type="Proteomes" id="UP000272025"/>
    </source>
</evidence>
<name>A0A3N2Q8A2_SODAK</name>